<reference evidence="1 2" key="2">
    <citation type="journal article" date="2022" name="Mol. Ecol. Resour.">
        <title>The genomes of chicory, endive, great burdock and yacon provide insights into Asteraceae paleo-polyploidization history and plant inulin production.</title>
        <authorList>
            <person name="Fan W."/>
            <person name="Wang S."/>
            <person name="Wang H."/>
            <person name="Wang A."/>
            <person name="Jiang F."/>
            <person name="Liu H."/>
            <person name="Zhao H."/>
            <person name="Xu D."/>
            <person name="Zhang Y."/>
        </authorList>
    </citation>
    <scope>NUCLEOTIDE SEQUENCE [LARGE SCALE GENOMIC DNA]</scope>
    <source>
        <strain evidence="2">cv. Yunnan</strain>
        <tissue evidence="1">Leaves</tissue>
    </source>
</reference>
<comment type="caution">
    <text evidence="1">The sequence shown here is derived from an EMBL/GenBank/DDBJ whole genome shotgun (WGS) entry which is preliminary data.</text>
</comment>
<protein>
    <submittedName>
        <fullName evidence="1">Uncharacterized protein</fullName>
    </submittedName>
</protein>
<evidence type="ECO:0000313" key="1">
    <source>
        <dbReference type="EMBL" id="KAI3682966.1"/>
    </source>
</evidence>
<reference evidence="2" key="1">
    <citation type="journal article" date="2022" name="Mol. Ecol. Resour.">
        <title>The genomes of chicory, endive, great burdock and yacon provide insights into Asteraceae palaeo-polyploidization history and plant inulin production.</title>
        <authorList>
            <person name="Fan W."/>
            <person name="Wang S."/>
            <person name="Wang H."/>
            <person name="Wang A."/>
            <person name="Jiang F."/>
            <person name="Liu H."/>
            <person name="Zhao H."/>
            <person name="Xu D."/>
            <person name="Zhang Y."/>
        </authorList>
    </citation>
    <scope>NUCLEOTIDE SEQUENCE [LARGE SCALE GENOMIC DNA]</scope>
    <source>
        <strain evidence="2">cv. Yunnan</strain>
    </source>
</reference>
<gene>
    <name evidence="1" type="ORF">L1987_83380</name>
</gene>
<proteinExistence type="predicted"/>
<sequence length="536" mass="62005">MEHGPQLSDVHTTSKSDAKISTKRNEATRWLRKSVGVVAAKDLPAEPSEQNFRMGLRSGLILCSALNKSEPDSIPKVTFFVHLLISKDHSITKGGRLSRVVNCVLALKAYSEWKKADGNGTFRYVGNRKPSSTRKQMVCKSLDMHTCRNLWKQSKDKIVEIVLTKLIEDFEQKLAIHKEQTKLATKTKPVNKIELNIKMAPPEEVKQSPRNIFKEMESKSREPFKKEEFIKKSFSSIMNEMRKKASGDTDKPYSDIIKKIEMNVTSDTMKSTSDINNKIEKNVTADTMKPDSDITNAIKKNVTTNTMKPDSDINNAIKKNVATDTMKSTSDVNNKMVEKLTKEAMISTTRDVNKVVEENATMDSTMDDVNDEMKDDDDLDDDDDLNYEIEEDTTIDSITDDVDDEMEEDTTVSEDDEDEEEDEVPADGEDYSSCIFDELEKKKKMERKIEQKKKEIEKIKEQHKKKEMEREIEMEKKRDIRKQREMERKKEMEKKAAEDAKEEKYYNWVNSEHERLTRSNIKQQKMVEHQHKELQV</sequence>
<organism evidence="1 2">
    <name type="scientific">Smallanthus sonchifolius</name>
    <dbReference type="NCBI Taxonomy" id="185202"/>
    <lineage>
        <taxon>Eukaryota</taxon>
        <taxon>Viridiplantae</taxon>
        <taxon>Streptophyta</taxon>
        <taxon>Embryophyta</taxon>
        <taxon>Tracheophyta</taxon>
        <taxon>Spermatophyta</taxon>
        <taxon>Magnoliopsida</taxon>
        <taxon>eudicotyledons</taxon>
        <taxon>Gunneridae</taxon>
        <taxon>Pentapetalae</taxon>
        <taxon>asterids</taxon>
        <taxon>campanulids</taxon>
        <taxon>Asterales</taxon>
        <taxon>Asteraceae</taxon>
        <taxon>Asteroideae</taxon>
        <taxon>Heliantheae alliance</taxon>
        <taxon>Millerieae</taxon>
        <taxon>Smallanthus</taxon>
    </lineage>
</organism>
<accession>A0ACB8YC32</accession>
<dbReference type="Proteomes" id="UP001056120">
    <property type="component" value="Linkage Group LG28"/>
</dbReference>
<evidence type="ECO:0000313" key="2">
    <source>
        <dbReference type="Proteomes" id="UP001056120"/>
    </source>
</evidence>
<name>A0ACB8YC32_9ASTR</name>
<dbReference type="EMBL" id="CM042045">
    <property type="protein sequence ID" value="KAI3682966.1"/>
    <property type="molecule type" value="Genomic_DNA"/>
</dbReference>
<keyword evidence="2" id="KW-1185">Reference proteome</keyword>